<accession>A0A9P6CUZ8</accession>
<gene>
    <name evidence="1" type="ORF">BDN70DRAFT_899572</name>
</gene>
<reference evidence="1" key="1">
    <citation type="submission" date="2020-11" db="EMBL/GenBank/DDBJ databases">
        <authorList>
            <consortium name="DOE Joint Genome Institute"/>
            <person name="Ahrendt S."/>
            <person name="Riley R."/>
            <person name="Andreopoulos W."/>
            <person name="Labutti K."/>
            <person name="Pangilinan J."/>
            <person name="Ruiz-Duenas F.J."/>
            <person name="Barrasa J.M."/>
            <person name="Sanchez-Garcia M."/>
            <person name="Camarero S."/>
            <person name="Miyauchi S."/>
            <person name="Serrano A."/>
            <person name="Linde D."/>
            <person name="Babiker R."/>
            <person name="Drula E."/>
            <person name="Ayuso-Fernandez I."/>
            <person name="Pacheco R."/>
            <person name="Padilla G."/>
            <person name="Ferreira P."/>
            <person name="Barriuso J."/>
            <person name="Kellner H."/>
            <person name="Castanera R."/>
            <person name="Alfaro M."/>
            <person name="Ramirez L."/>
            <person name="Pisabarro A.G."/>
            <person name="Kuo A."/>
            <person name="Tritt A."/>
            <person name="Lipzen A."/>
            <person name="He G."/>
            <person name="Yan M."/>
            <person name="Ng V."/>
            <person name="Cullen D."/>
            <person name="Martin F."/>
            <person name="Rosso M.-N."/>
            <person name="Henrissat B."/>
            <person name="Hibbett D."/>
            <person name="Martinez A.T."/>
            <person name="Grigoriev I.V."/>
        </authorList>
    </citation>
    <scope>NUCLEOTIDE SEQUENCE</scope>
    <source>
        <strain evidence="1">CIRM-BRFM 674</strain>
    </source>
</reference>
<keyword evidence="2" id="KW-1185">Reference proteome</keyword>
<evidence type="ECO:0000313" key="1">
    <source>
        <dbReference type="EMBL" id="KAF9473679.1"/>
    </source>
</evidence>
<dbReference type="Proteomes" id="UP000807469">
    <property type="component" value="Unassembled WGS sequence"/>
</dbReference>
<organism evidence="1 2">
    <name type="scientific">Pholiota conissans</name>
    <dbReference type="NCBI Taxonomy" id="109636"/>
    <lineage>
        <taxon>Eukaryota</taxon>
        <taxon>Fungi</taxon>
        <taxon>Dikarya</taxon>
        <taxon>Basidiomycota</taxon>
        <taxon>Agaricomycotina</taxon>
        <taxon>Agaricomycetes</taxon>
        <taxon>Agaricomycetidae</taxon>
        <taxon>Agaricales</taxon>
        <taxon>Agaricineae</taxon>
        <taxon>Strophariaceae</taxon>
        <taxon>Pholiota</taxon>
    </lineage>
</organism>
<sequence>MYCEEPRMKRNGWMHKTIRRTFGPWLEAINKRRYNCKTSEESCKTYTDLVLSAYKSNGCCGVALGVTSANHPSRVKSMQQFREITVSSNHHDVVPISRIQRIESSSLRPLPDATFHPNPALQRAESLRELQIPRYPAYTSYQPPHPSAIMPFAYGSPQTPFRRSFQVRGEVHAPAIVRWRPYVRDPVHLNGVRFTERNYRRVTIYNPIQGRTSLRSRIQAARLAHQIRERRMRIIPQIVEGRYVTRVRLIWGGFRKILRKLPILLSVNRRQRALRGTEN</sequence>
<dbReference type="EMBL" id="MU155424">
    <property type="protein sequence ID" value="KAF9473679.1"/>
    <property type="molecule type" value="Genomic_DNA"/>
</dbReference>
<name>A0A9P6CUZ8_9AGAR</name>
<proteinExistence type="predicted"/>
<evidence type="ECO:0000313" key="2">
    <source>
        <dbReference type="Proteomes" id="UP000807469"/>
    </source>
</evidence>
<protein>
    <submittedName>
        <fullName evidence="1">Uncharacterized protein</fullName>
    </submittedName>
</protein>
<dbReference type="AlphaFoldDB" id="A0A9P6CUZ8"/>
<comment type="caution">
    <text evidence="1">The sequence shown here is derived from an EMBL/GenBank/DDBJ whole genome shotgun (WGS) entry which is preliminary data.</text>
</comment>